<keyword evidence="2" id="KW-1185">Reference proteome</keyword>
<organism evidence="1 2">
    <name type="scientific">Capsella rubella</name>
    <dbReference type="NCBI Taxonomy" id="81985"/>
    <lineage>
        <taxon>Eukaryota</taxon>
        <taxon>Viridiplantae</taxon>
        <taxon>Streptophyta</taxon>
        <taxon>Embryophyta</taxon>
        <taxon>Tracheophyta</taxon>
        <taxon>Spermatophyta</taxon>
        <taxon>Magnoliopsida</taxon>
        <taxon>eudicotyledons</taxon>
        <taxon>Gunneridae</taxon>
        <taxon>Pentapetalae</taxon>
        <taxon>rosids</taxon>
        <taxon>malvids</taxon>
        <taxon>Brassicales</taxon>
        <taxon>Brassicaceae</taxon>
        <taxon>Camelineae</taxon>
        <taxon>Capsella</taxon>
    </lineage>
</organism>
<evidence type="ECO:0000313" key="1">
    <source>
        <dbReference type="EMBL" id="EOA21914.1"/>
    </source>
</evidence>
<accession>R0GYE2</accession>
<reference evidence="2" key="1">
    <citation type="journal article" date="2013" name="Nat. Genet.">
        <title>The Capsella rubella genome and the genomic consequences of rapid mating system evolution.</title>
        <authorList>
            <person name="Slotte T."/>
            <person name="Hazzouri K.M."/>
            <person name="Agren J.A."/>
            <person name="Koenig D."/>
            <person name="Maumus F."/>
            <person name="Guo Y.L."/>
            <person name="Steige K."/>
            <person name="Platts A.E."/>
            <person name="Escobar J.S."/>
            <person name="Newman L.K."/>
            <person name="Wang W."/>
            <person name="Mandakova T."/>
            <person name="Vello E."/>
            <person name="Smith L.M."/>
            <person name="Henz S.R."/>
            <person name="Steffen J."/>
            <person name="Takuno S."/>
            <person name="Brandvain Y."/>
            <person name="Coop G."/>
            <person name="Andolfatto P."/>
            <person name="Hu T.T."/>
            <person name="Blanchette M."/>
            <person name="Clark R.M."/>
            <person name="Quesneville H."/>
            <person name="Nordborg M."/>
            <person name="Gaut B.S."/>
            <person name="Lysak M.A."/>
            <person name="Jenkins J."/>
            <person name="Grimwood J."/>
            <person name="Chapman J."/>
            <person name="Prochnik S."/>
            <person name="Shu S."/>
            <person name="Rokhsar D."/>
            <person name="Schmutz J."/>
            <person name="Weigel D."/>
            <person name="Wright S.I."/>
        </authorList>
    </citation>
    <scope>NUCLEOTIDE SEQUENCE [LARGE SCALE GENOMIC DNA]</scope>
    <source>
        <strain evidence="2">cv. Monte Gargano</strain>
    </source>
</reference>
<sequence>MERTAKEWPSKLLKGLSRLTVWIRTTSQSCATVIGPSVRAYPFVELIRSLFLSLSVSEAYPFPNPNL</sequence>
<dbReference type="AlphaFoldDB" id="R0GYE2"/>
<gene>
    <name evidence="1" type="ORF">CARUB_v10002397mg</name>
</gene>
<protein>
    <submittedName>
        <fullName evidence="1">Uncharacterized protein</fullName>
    </submittedName>
</protein>
<name>R0GYE2_9BRAS</name>
<dbReference type="Proteomes" id="UP000029121">
    <property type="component" value="Unassembled WGS sequence"/>
</dbReference>
<proteinExistence type="predicted"/>
<evidence type="ECO:0000313" key="2">
    <source>
        <dbReference type="Proteomes" id="UP000029121"/>
    </source>
</evidence>
<dbReference type="EMBL" id="KB870810">
    <property type="protein sequence ID" value="EOA21914.1"/>
    <property type="molecule type" value="Genomic_DNA"/>
</dbReference>